<dbReference type="InterPro" id="IPR000953">
    <property type="entry name" value="Chromo/chromo_shadow_dom"/>
</dbReference>
<dbReference type="PANTHER" id="PTHR46536:SF3">
    <property type="entry name" value="ARF7 EFFECTOR PROTEIN C-TERMINAL DOMAIN-CONTAINING PROTEIN"/>
    <property type="match status" value="1"/>
</dbReference>
<name>A0A914C330_9BILA</name>
<dbReference type="Pfam" id="PF14949">
    <property type="entry name" value="ARF7EP_C"/>
    <property type="match status" value="1"/>
</dbReference>
<dbReference type="PANTHER" id="PTHR46536">
    <property type="entry name" value="ARL14 EFFECTOR PROTEIN"/>
    <property type="match status" value="1"/>
</dbReference>
<dbReference type="SUPFAM" id="SSF54160">
    <property type="entry name" value="Chromo domain-like"/>
    <property type="match status" value="1"/>
</dbReference>
<reference evidence="3" key="1">
    <citation type="submission" date="2022-11" db="UniProtKB">
        <authorList>
            <consortium name="WormBaseParasite"/>
        </authorList>
    </citation>
    <scope>IDENTIFICATION</scope>
</reference>
<sequence>MGIKRPATVDGDPIRKKKSRIYYINDILDKRVTKVNGEEKEEYLIKWMFYSDEANSWEPAFNILNKQLITDFENSRKNKPEDQNVRARKKPALPISKKATVQKLNRKVVVNHKRGRKPFVRTNRKAKREISVKRQQKVYGCQRGEKIGSIQWLFSHCHSFNSNRGGTVYASVKYENGTMEAVPVQVLNELMPKVWDEYANEFPLSVHNVGLGKKFYDIQLGEKIQHIMQWVRNPQGGVSLRVKYSVPDADGQYYYEDVPINIVNECAPDFFKEYEPIFKTIDFIIRNRKKFFIRINEPVDDQPNGILINGAPIVVKEPSTSTNIELCPISSLGIRNENLLTNRKHRPRQIVEKSRQQSLANILLHHDGDGRFVKEDGSKIDLCDCLDLECIGCWMPCKKCKGRKCGRRCRNNRNGCVVKVETVNSNPIVTYNPFLGLNLK</sequence>
<dbReference type="SMART" id="SM00298">
    <property type="entry name" value="CHROMO"/>
    <property type="match status" value="1"/>
</dbReference>
<evidence type="ECO:0000313" key="2">
    <source>
        <dbReference type="Proteomes" id="UP000887540"/>
    </source>
</evidence>
<dbReference type="InterPro" id="IPR016197">
    <property type="entry name" value="Chromo-like_dom_sf"/>
</dbReference>
<accession>A0A914C330</accession>
<feature type="domain" description="Chromo" evidence="1">
    <location>
        <begin position="22"/>
        <end position="84"/>
    </location>
</feature>
<dbReference type="AlphaFoldDB" id="A0A914C330"/>
<dbReference type="WBParaSite" id="ACRNAN_Path_1570.g6105.t1">
    <property type="protein sequence ID" value="ACRNAN_Path_1570.g6105.t1"/>
    <property type="gene ID" value="ACRNAN_Path_1570.g6105"/>
</dbReference>
<dbReference type="Pfam" id="PF00385">
    <property type="entry name" value="Chromo"/>
    <property type="match status" value="1"/>
</dbReference>
<keyword evidence="2" id="KW-1185">Reference proteome</keyword>
<evidence type="ECO:0000313" key="3">
    <source>
        <dbReference type="WBParaSite" id="ACRNAN_Path_1570.g6105.t1"/>
    </source>
</evidence>
<dbReference type="InterPro" id="IPR029264">
    <property type="entry name" value="ARF7EP_C"/>
</dbReference>
<organism evidence="2 3">
    <name type="scientific">Acrobeloides nanus</name>
    <dbReference type="NCBI Taxonomy" id="290746"/>
    <lineage>
        <taxon>Eukaryota</taxon>
        <taxon>Metazoa</taxon>
        <taxon>Ecdysozoa</taxon>
        <taxon>Nematoda</taxon>
        <taxon>Chromadorea</taxon>
        <taxon>Rhabditida</taxon>
        <taxon>Tylenchina</taxon>
        <taxon>Cephalobomorpha</taxon>
        <taxon>Cephaloboidea</taxon>
        <taxon>Cephalobidae</taxon>
        <taxon>Acrobeloides</taxon>
    </lineage>
</organism>
<protein>
    <submittedName>
        <fullName evidence="3">Chromo domain-containing protein</fullName>
    </submittedName>
</protein>
<dbReference type="PROSITE" id="PS50013">
    <property type="entry name" value="CHROMO_2"/>
    <property type="match status" value="1"/>
</dbReference>
<dbReference type="Proteomes" id="UP000887540">
    <property type="component" value="Unplaced"/>
</dbReference>
<dbReference type="InterPro" id="IPR023780">
    <property type="entry name" value="Chromo_domain"/>
</dbReference>
<evidence type="ECO:0000259" key="1">
    <source>
        <dbReference type="PROSITE" id="PS50013"/>
    </source>
</evidence>
<proteinExistence type="predicted"/>
<dbReference type="Gene3D" id="2.40.50.40">
    <property type="match status" value="1"/>
</dbReference>